<name>A0A2J6R6S4_HYAVF</name>
<dbReference type="Proteomes" id="UP000235786">
    <property type="component" value="Unassembled WGS sequence"/>
</dbReference>
<dbReference type="STRING" id="1149755.A0A2J6R6S4"/>
<dbReference type="EMBL" id="KZ613954">
    <property type="protein sequence ID" value="PMD34205.1"/>
    <property type="molecule type" value="Genomic_DNA"/>
</dbReference>
<dbReference type="AlphaFoldDB" id="A0A2J6R6S4"/>
<gene>
    <name evidence="1" type="ORF">L207DRAFT_570854</name>
</gene>
<organism evidence="1 2">
    <name type="scientific">Hyaloscypha variabilis (strain UAMH 11265 / GT02V1 / F)</name>
    <name type="common">Meliniomyces variabilis</name>
    <dbReference type="NCBI Taxonomy" id="1149755"/>
    <lineage>
        <taxon>Eukaryota</taxon>
        <taxon>Fungi</taxon>
        <taxon>Dikarya</taxon>
        <taxon>Ascomycota</taxon>
        <taxon>Pezizomycotina</taxon>
        <taxon>Leotiomycetes</taxon>
        <taxon>Helotiales</taxon>
        <taxon>Hyaloscyphaceae</taxon>
        <taxon>Hyaloscypha</taxon>
        <taxon>Hyaloscypha variabilis</taxon>
    </lineage>
</organism>
<proteinExistence type="predicted"/>
<dbReference type="OrthoDB" id="4758907at2759"/>
<keyword evidence="2" id="KW-1185">Reference proteome</keyword>
<accession>A0A2J6R6S4</accession>
<reference evidence="1 2" key="1">
    <citation type="submission" date="2016-04" db="EMBL/GenBank/DDBJ databases">
        <title>A degradative enzymes factory behind the ericoid mycorrhizal symbiosis.</title>
        <authorList>
            <consortium name="DOE Joint Genome Institute"/>
            <person name="Martino E."/>
            <person name="Morin E."/>
            <person name="Grelet G."/>
            <person name="Kuo A."/>
            <person name="Kohler A."/>
            <person name="Daghino S."/>
            <person name="Barry K."/>
            <person name="Choi C."/>
            <person name="Cichocki N."/>
            <person name="Clum A."/>
            <person name="Copeland A."/>
            <person name="Hainaut M."/>
            <person name="Haridas S."/>
            <person name="Labutti K."/>
            <person name="Lindquist E."/>
            <person name="Lipzen A."/>
            <person name="Khouja H.-R."/>
            <person name="Murat C."/>
            <person name="Ohm R."/>
            <person name="Olson A."/>
            <person name="Spatafora J."/>
            <person name="Veneault-Fourrey C."/>
            <person name="Henrissat B."/>
            <person name="Grigoriev I."/>
            <person name="Martin F."/>
            <person name="Perotto S."/>
        </authorList>
    </citation>
    <scope>NUCLEOTIDE SEQUENCE [LARGE SCALE GENOMIC DNA]</scope>
    <source>
        <strain evidence="1 2">F</strain>
    </source>
</reference>
<protein>
    <submittedName>
        <fullName evidence="1">Uncharacterized protein</fullName>
    </submittedName>
</protein>
<sequence>MAARFTSTVDLLALLSEKIHNRNLLYNLCLTNRAFNAVFSRQLYKCLRLDGHNISFFTDPDKLRILVQSGNLAHTRVLIVLKSVIAVVLALIANQREILLAETHGRHHSNLMIDIFSRLNHIIVSIVKHAPGLKSFACQAIAISSESMDVLSKCADLQTLAILFHFELETILSHRIIGAGSRKEGSEDPTLDFRHPELKLPAFSGLQRLSLHGIWGNVNSWRTQLVQVFLNSPRLKHISLSVSLKSLKLLELDRRASVSDKEFPNFFERFATHCDEDEVQPLNLKSLRLGWKLVFPKMSGMAKSILNTLEEVFIDNDESQATFNNLSDVFGSSFPPKLRILSFRDRGAKTWEFLPSLLHSARTSALGDEFGIISARDDGHCPDLTIHKLCGVPKDNLPMIMFALDKNWDGHETSVAQLPGPSFVTSLAIKAPEYLGDSDELPVILPGFCNSVTNFPALKALWIMNPFLLGRGNQVSEMWQQAWTPQGCAVAAVQISQASRSLRYIRIGMNAWRIWRKDADESKVSLEVLDEWEDEVEGPDFFHVPFPQPGNIEMHHVDWRYQGY</sequence>
<evidence type="ECO:0000313" key="1">
    <source>
        <dbReference type="EMBL" id="PMD34205.1"/>
    </source>
</evidence>
<evidence type="ECO:0000313" key="2">
    <source>
        <dbReference type="Proteomes" id="UP000235786"/>
    </source>
</evidence>